<evidence type="ECO:0000313" key="3">
    <source>
        <dbReference type="EMBL" id="KAH0571106.1"/>
    </source>
</evidence>
<feature type="region of interest" description="Disordered" evidence="1">
    <location>
        <begin position="83"/>
        <end position="127"/>
    </location>
</feature>
<evidence type="ECO:0000256" key="1">
    <source>
        <dbReference type="SAM" id="MobiDB-lite"/>
    </source>
</evidence>
<organism evidence="2">
    <name type="scientific">Spironucleus salmonicida</name>
    <dbReference type="NCBI Taxonomy" id="348837"/>
    <lineage>
        <taxon>Eukaryota</taxon>
        <taxon>Metamonada</taxon>
        <taxon>Diplomonadida</taxon>
        <taxon>Hexamitidae</taxon>
        <taxon>Hexamitinae</taxon>
        <taxon>Spironucleus</taxon>
    </lineage>
</organism>
<reference evidence="2 3" key="1">
    <citation type="journal article" date="2014" name="PLoS Genet.">
        <title>The Genome of Spironucleus salmonicida Highlights a Fish Pathogen Adapted to Fluctuating Environments.</title>
        <authorList>
            <person name="Xu F."/>
            <person name="Jerlstrom-Hultqvist J."/>
            <person name="Einarsson E."/>
            <person name="Astvaldsson A."/>
            <person name="Svard S.G."/>
            <person name="Andersson J.O."/>
        </authorList>
    </citation>
    <scope>NUCLEOTIDE SEQUENCE</scope>
    <source>
        <strain evidence="3">ATCC 50377</strain>
    </source>
</reference>
<gene>
    <name evidence="2" type="ORF">SS50377_16971</name>
    <name evidence="3" type="ORF">SS50377_27406</name>
</gene>
<evidence type="ECO:0000313" key="4">
    <source>
        <dbReference type="Proteomes" id="UP000018208"/>
    </source>
</evidence>
<sequence length="210" mass="24570">MATYYFVHIPKGIKFAEAREVIKSKCTCEVKNACKGAFFVRTESDSLQTFSIEDQECEVQISTSVNDENWDTLRMPKFMRAERTEDGEHQNEQRQPQKAERKPRNTERKPRDETREPRDENRQPREKDNLFRAFIVSSTSSLQEIESYFNKTLKIQNVGLDTFEGKNHGYLTFNTIEEVRAARAAFAENPLAEVTVRPYISRSMKNQRNM</sequence>
<evidence type="ECO:0000313" key="2">
    <source>
        <dbReference type="EMBL" id="EST43303.1"/>
    </source>
</evidence>
<dbReference type="EMBL" id="AUWU02000007">
    <property type="protein sequence ID" value="KAH0571106.1"/>
    <property type="molecule type" value="Genomic_DNA"/>
</dbReference>
<dbReference type="AlphaFoldDB" id="V6LG86"/>
<proteinExistence type="predicted"/>
<protein>
    <recommendedName>
        <fullName evidence="5">RRM domain-containing protein</fullName>
    </recommendedName>
</protein>
<dbReference type="EMBL" id="KI546139">
    <property type="protein sequence ID" value="EST43303.1"/>
    <property type="molecule type" value="Genomic_DNA"/>
</dbReference>
<keyword evidence="4" id="KW-1185">Reference proteome</keyword>
<evidence type="ECO:0008006" key="5">
    <source>
        <dbReference type="Google" id="ProtNLM"/>
    </source>
</evidence>
<dbReference type="VEuPathDB" id="GiardiaDB:SS50377_27406"/>
<name>V6LG86_9EUKA</name>
<dbReference type="Proteomes" id="UP000018208">
    <property type="component" value="Unassembled WGS sequence"/>
</dbReference>
<reference evidence="3" key="2">
    <citation type="submission" date="2020-12" db="EMBL/GenBank/DDBJ databases">
        <title>New Spironucleus salmonicida genome in near-complete chromosomes.</title>
        <authorList>
            <person name="Xu F."/>
            <person name="Kurt Z."/>
            <person name="Jimenez-Gonzalez A."/>
            <person name="Astvaldsson A."/>
            <person name="Andersson J.O."/>
            <person name="Svard S.G."/>
        </authorList>
    </citation>
    <scope>NUCLEOTIDE SEQUENCE</scope>
    <source>
        <strain evidence="3">ATCC 50377</strain>
    </source>
</reference>
<accession>V6LG86</accession>